<keyword evidence="3 7" id="KW-1133">Transmembrane helix</keyword>
<dbReference type="HAMAP" id="MF_02065">
    <property type="entry name" value="MltG"/>
    <property type="match status" value="1"/>
</dbReference>
<comment type="function">
    <text evidence="7">Functions as a peptidoglycan terminase that cleaves nascent peptidoglycan strands endolytically to terminate their elongation.</text>
</comment>
<reference evidence="8 9" key="1">
    <citation type="submission" date="2020-06" db="EMBL/GenBank/DDBJ databases">
        <title>Frischella cerana isolated from Apis cerana gut homogenate.</title>
        <authorList>
            <person name="Wolter L.A."/>
            <person name="Suenami S."/>
            <person name="Miyazaki R."/>
        </authorList>
    </citation>
    <scope>NUCLEOTIDE SEQUENCE [LARGE SCALE GENOMIC DNA]</scope>
    <source>
        <strain evidence="8 9">Ac13</strain>
    </source>
</reference>
<dbReference type="PANTHER" id="PTHR30518:SF2">
    <property type="entry name" value="ENDOLYTIC MUREIN TRANSGLYCOSYLASE"/>
    <property type="match status" value="1"/>
</dbReference>
<protein>
    <recommendedName>
        <fullName evidence="7">Endolytic murein transglycosylase</fullName>
        <ecNumber evidence="7">4.2.2.29</ecNumber>
    </recommendedName>
    <alternativeName>
        <fullName evidence="7">Peptidoglycan lytic transglycosylase</fullName>
    </alternativeName>
    <alternativeName>
        <fullName evidence="7">Peptidoglycan polymerization terminase</fullName>
    </alternativeName>
</protein>
<feature type="site" description="Important for catalytic activity" evidence="7">
    <location>
        <position position="219"/>
    </location>
</feature>
<evidence type="ECO:0000256" key="5">
    <source>
        <dbReference type="ARBA" id="ARBA00023239"/>
    </source>
</evidence>
<name>A0ABR7QV42_9GAMM</name>
<dbReference type="EMBL" id="JABURY010000006">
    <property type="protein sequence ID" value="MBC9130059.1"/>
    <property type="molecule type" value="Genomic_DNA"/>
</dbReference>
<evidence type="ECO:0000256" key="6">
    <source>
        <dbReference type="ARBA" id="ARBA00023316"/>
    </source>
</evidence>
<evidence type="ECO:0000313" key="9">
    <source>
        <dbReference type="Proteomes" id="UP000651208"/>
    </source>
</evidence>
<dbReference type="Pfam" id="PF02618">
    <property type="entry name" value="YceG"/>
    <property type="match status" value="1"/>
</dbReference>
<accession>A0ABR7QV42</accession>
<evidence type="ECO:0000313" key="8">
    <source>
        <dbReference type="EMBL" id="MBC9130059.1"/>
    </source>
</evidence>
<dbReference type="CDD" id="cd08010">
    <property type="entry name" value="MltG_like"/>
    <property type="match status" value="1"/>
</dbReference>
<dbReference type="InterPro" id="IPR003770">
    <property type="entry name" value="MLTG-like"/>
</dbReference>
<keyword evidence="9" id="KW-1185">Reference proteome</keyword>
<keyword evidence="6 7" id="KW-0961">Cell wall biogenesis/degradation</keyword>
<evidence type="ECO:0000256" key="4">
    <source>
        <dbReference type="ARBA" id="ARBA00023136"/>
    </source>
</evidence>
<keyword evidence="7" id="KW-0997">Cell inner membrane</keyword>
<dbReference type="PROSITE" id="PS51257">
    <property type="entry name" value="PROKAR_LIPOPROTEIN"/>
    <property type="match status" value="1"/>
</dbReference>
<sequence>MKAKIITCCLIIFIVSLLTVVATGCWYVNHFFQQPIQFNSDNNLFTLKRGTSINQLANQLEQQALIKDAFLLPYLLKMNPSLKNIKSGTYQLTESMNLKQFLQLLNSGKEAQFNVKLIEGKTFKDWLLVLKNTNYIEHQLAELTPLEIAQQLKLDTPLEGWLFPDTYSYTINSSDIDLIKRAYLKMQMVLEDIWENRAEDLPYKSPYELLIMASIIEKETGLDSERSKVASVFINRLKKRMLLQTDPTIIYGMGDNYNGQILTKDLRDKTNPYNTYIISGLPPTPIAMPGKASLEAAAHPDQTDYLYFVADGLGGHTFSTDYTSHKKAVENYWRLMRSR</sequence>
<dbReference type="PANTHER" id="PTHR30518">
    <property type="entry name" value="ENDOLYTIC MUREIN TRANSGLYCOSYLASE"/>
    <property type="match status" value="1"/>
</dbReference>
<dbReference type="RefSeq" id="WP_187754508.1">
    <property type="nucleotide sequence ID" value="NZ_JABURY010000006.1"/>
</dbReference>
<dbReference type="Gene3D" id="3.30.160.60">
    <property type="entry name" value="Classic Zinc Finger"/>
    <property type="match status" value="2"/>
</dbReference>
<keyword evidence="4 7" id="KW-0472">Membrane</keyword>
<dbReference type="Proteomes" id="UP000651208">
    <property type="component" value="Unassembled WGS sequence"/>
</dbReference>
<keyword evidence="2 7" id="KW-0812">Transmembrane</keyword>
<comment type="caution">
    <text evidence="8">The sequence shown here is derived from an EMBL/GenBank/DDBJ whole genome shotgun (WGS) entry which is preliminary data.</text>
</comment>
<evidence type="ECO:0000256" key="2">
    <source>
        <dbReference type="ARBA" id="ARBA00022692"/>
    </source>
</evidence>
<comment type="catalytic activity">
    <reaction evidence="7">
        <text>a peptidoglycan chain = a peptidoglycan chain with N-acetyl-1,6-anhydromuramyl-[peptide] at the reducing end + a peptidoglycan chain with N-acetylglucosamine at the non-reducing end.</text>
        <dbReference type="EC" id="4.2.2.29"/>
    </reaction>
</comment>
<evidence type="ECO:0000256" key="3">
    <source>
        <dbReference type="ARBA" id="ARBA00022989"/>
    </source>
</evidence>
<evidence type="ECO:0000256" key="1">
    <source>
        <dbReference type="ARBA" id="ARBA00022475"/>
    </source>
</evidence>
<dbReference type="NCBIfam" id="TIGR00247">
    <property type="entry name" value="endolytic transglycosylase MltG"/>
    <property type="match status" value="1"/>
</dbReference>
<proteinExistence type="inferred from homology"/>
<gene>
    <name evidence="7 8" type="primary">mltG</name>
    <name evidence="8" type="ORF">FcAc13_01920</name>
</gene>
<organism evidence="8 9">
    <name type="scientific">Frischella japonica</name>
    <dbReference type="NCBI Taxonomy" id="2741544"/>
    <lineage>
        <taxon>Bacteria</taxon>
        <taxon>Pseudomonadati</taxon>
        <taxon>Pseudomonadota</taxon>
        <taxon>Gammaproteobacteria</taxon>
        <taxon>Orbales</taxon>
        <taxon>Orbaceae</taxon>
        <taxon>Frischella</taxon>
    </lineage>
</organism>
<keyword evidence="5 7" id="KW-0456">Lyase</keyword>
<dbReference type="EC" id="4.2.2.29" evidence="7"/>
<comment type="similarity">
    <text evidence="7">Belongs to the transglycosylase MltG family.</text>
</comment>
<keyword evidence="1 7" id="KW-1003">Cell membrane</keyword>
<evidence type="ECO:0000256" key="7">
    <source>
        <dbReference type="HAMAP-Rule" id="MF_02065"/>
    </source>
</evidence>